<feature type="region of interest" description="Disordered" evidence="2">
    <location>
        <begin position="1"/>
        <end position="22"/>
    </location>
</feature>
<dbReference type="AlphaFoldDB" id="A0AAW1S5L6"/>
<name>A0AAW1S5L6_9CHLO</name>
<evidence type="ECO:0000256" key="2">
    <source>
        <dbReference type="SAM" id="MobiDB-lite"/>
    </source>
</evidence>
<keyword evidence="4" id="KW-1185">Reference proteome</keyword>
<evidence type="ECO:0000256" key="1">
    <source>
        <dbReference type="SAM" id="Coils"/>
    </source>
</evidence>
<comment type="caution">
    <text evidence="3">The sequence shown here is derived from an EMBL/GenBank/DDBJ whole genome shotgun (WGS) entry which is preliminary data.</text>
</comment>
<evidence type="ECO:0000313" key="4">
    <source>
        <dbReference type="Proteomes" id="UP001485043"/>
    </source>
</evidence>
<accession>A0AAW1S5L6</accession>
<sequence>MESTLGFGKRSRLSGVKQASGEALEKQWRTAEAWRRQALGLQASLQDQKAELAEARAETAATRAEDCTYAAGQQLQASASRATWQCHYQPPDRTITASARCSSWVGGWKSKSVMCPYNILKAAERRASLPVPPETLMQPSGNKRQYPSDAVSAAEPKRQQTAPGIEVAHRDCASCSTTAEFG</sequence>
<keyword evidence="1" id="KW-0175">Coiled coil</keyword>
<feature type="coiled-coil region" evidence="1">
    <location>
        <begin position="38"/>
        <end position="65"/>
    </location>
</feature>
<proteinExistence type="predicted"/>
<gene>
    <name evidence="3" type="ORF">WJX84_001407</name>
</gene>
<organism evidence="3 4">
    <name type="scientific">Apatococcus fuscideae</name>
    <dbReference type="NCBI Taxonomy" id="2026836"/>
    <lineage>
        <taxon>Eukaryota</taxon>
        <taxon>Viridiplantae</taxon>
        <taxon>Chlorophyta</taxon>
        <taxon>core chlorophytes</taxon>
        <taxon>Trebouxiophyceae</taxon>
        <taxon>Chlorellales</taxon>
        <taxon>Chlorellaceae</taxon>
        <taxon>Apatococcus</taxon>
    </lineage>
</organism>
<feature type="region of interest" description="Disordered" evidence="2">
    <location>
        <begin position="130"/>
        <end position="166"/>
    </location>
</feature>
<dbReference type="Proteomes" id="UP001485043">
    <property type="component" value="Unassembled WGS sequence"/>
</dbReference>
<reference evidence="3 4" key="1">
    <citation type="journal article" date="2024" name="Nat. Commun.">
        <title>Phylogenomics reveals the evolutionary origins of lichenization in chlorophyte algae.</title>
        <authorList>
            <person name="Puginier C."/>
            <person name="Libourel C."/>
            <person name="Otte J."/>
            <person name="Skaloud P."/>
            <person name="Haon M."/>
            <person name="Grisel S."/>
            <person name="Petersen M."/>
            <person name="Berrin J.G."/>
            <person name="Delaux P.M."/>
            <person name="Dal Grande F."/>
            <person name="Keller J."/>
        </authorList>
    </citation>
    <scope>NUCLEOTIDE SEQUENCE [LARGE SCALE GENOMIC DNA]</scope>
    <source>
        <strain evidence="3 4">SAG 2523</strain>
    </source>
</reference>
<evidence type="ECO:0000313" key="3">
    <source>
        <dbReference type="EMBL" id="KAK9840701.1"/>
    </source>
</evidence>
<dbReference type="EMBL" id="JALJOV010001802">
    <property type="protein sequence ID" value="KAK9840701.1"/>
    <property type="molecule type" value="Genomic_DNA"/>
</dbReference>
<protein>
    <submittedName>
        <fullName evidence="3">Uncharacterized protein</fullName>
    </submittedName>
</protein>